<evidence type="ECO:0000313" key="22">
    <source>
        <dbReference type="EMBL" id="VDK52082.1"/>
    </source>
</evidence>
<dbReference type="GO" id="GO:0005789">
    <property type="term" value="C:endoplasmic reticulum membrane"/>
    <property type="evidence" value="ECO:0007669"/>
    <property type="project" value="UniProtKB-SubCell"/>
</dbReference>
<evidence type="ECO:0000256" key="15">
    <source>
        <dbReference type="ARBA" id="ARBA00047669"/>
    </source>
</evidence>
<dbReference type="GO" id="GO:0005509">
    <property type="term" value="F:calcium ion binding"/>
    <property type="evidence" value="ECO:0007669"/>
    <property type="project" value="InterPro"/>
</dbReference>
<dbReference type="InterPro" id="IPR036026">
    <property type="entry name" value="Seven-hairpin_glycosidases"/>
</dbReference>
<feature type="active site" evidence="18">
    <location>
        <position position="445"/>
    </location>
</feature>
<dbReference type="InterPro" id="IPR001382">
    <property type="entry name" value="Glyco_hydro_47"/>
</dbReference>
<evidence type="ECO:0000256" key="18">
    <source>
        <dbReference type="PIRSR" id="PIRSR601382-1"/>
    </source>
</evidence>
<evidence type="ECO:0000256" key="9">
    <source>
        <dbReference type="ARBA" id="ARBA00022837"/>
    </source>
</evidence>
<evidence type="ECO:0000256" key="3">
    <source>
        <dbReference type="ARBA" id="ARBA00004922"/>
    </source>
</evidence>
<keyword evidence="6 19" id="KW-0479">Metal-binding</keyword>
<keyword evidence="8" id="KW-0256">Endoplasmic reticulum</keyword>
<keyword evidence="23" id="KW-1185">Reference proteome</keyword>
<dbReference type="GO" id="GO:0004571">
    <property type="term" value="F:mannosyl-oligosaccharide 1,2-alpha-mannosidase activity"/>
    <property type="evidence" value="ECO:0007669"/>
    <property type="project" value="UniProtKB-EC"/>
</dbReference>
<proteinExistence type="inferred from homology"/>
<comment type="catalytic activity">
    <reaction evidence="16">
        <text>N(4)-(alpha-D-Man-(1-&gt;2)-alpha-D-Man-(1-&gt;2)-alpha-D-Man-(1-&gt;3)-[alpha-D-Man-(1-&gt;2)-alpha-D-Man-(1-&gt;3)-[alpha-D-Man-(1-&gt;2)-alpha-D-Man-(1-&gt;6)]-alpha-D-Man-(1-&gt;6)]-beta-D-Man-(1-&gt;4)-beta-D-GlcNAc-(1-&gt;4)-beta-D-GlcNAc)-L-asparaginyl-[protein] (N-glucan mannose isomer 9A1,2,3B1,2,3) + 4 H2O = N(4)-(alpha-D-Man-(1-&gt;3)-[alpha-D-Man-(1-&gt;3)-[alpha-D-Man-(1-&gt;6)]-alpha-D-Man-(1-&gt;6)]-beta-D-Man-(1-&gt;4)-beta-D-GlcNAc-(1-&gt;4)-beta-D-GlcNAc)-L-asparaginyl-[protein] (N-glucan mannose isomer 5A1,2) + 4 beta-D-mannose</text>
        <dbReference type="Rhea" id="RHEA:56008"/>
        <dbReference type="Rhea" id="RHEA-COMP:14356"/>
        <dbReference type="Rhea" id="RHEA-COMP:14367"/>
        <dbReference type="ChEBI" id="CHEBI:15377"/>
        <dbReference type="ChEBI" id="CHEBI:28563"/>
        <dbReference type="ChEBI" id="CHEBI:59087"/>
        <dbReference type="ChEBI" id="CHEBI:139493"/>
        <dbReference type="EC" id="3.2.1.113"/>
    </reaction>
</comment>
<evidence type="ECO:0000256" key="14">
    <source>
        <dbReference type="ARBA" id="ARBA00023295"/>
    </source>
</evidence>
<comment type="subcellular location">
    <subcellularLocation>
        <location evidence="2">Endoplasmic reticulum membrane</location>
        <topology evidence="2">Single-pass type II membrane protein</topology>
    </subcellularLocation>
</comment>
<evidence type="ECO:0000256" key="10">
    <source>
        <dbReference type="ARBA" id="ARBA00022968"/>
    </source>
</evidence>
<dbReference type="FunFam" id="1.50.10.10:FF:000010">
    <property type="entry name" value="alpha-1,2-Mannosidase"/>
    <property type="match status" value="1"/>
</dbReference>
<dbReference type="SUPFAM" id="SSF48225">
    <property type="entry name" value="Seven-hairpin glycosidases"/>
    <property type="match status" value="1"/>
</dbReference>
<dbReference type="AlphaFoldDB" id="A0A158PPK1"/>
<evidence type="ECO:0000256" key="21">
    <source>
        <dbReference type="RuleBase" id="RU361193"/>
    </source>
</evidence>
<dbReference type="GO" id="GO:0005975">
    <property type="term" value="P:carbohydrate metabolic process"/>
    <property type="evidence" value="ECO:0007669"/>
    <property type="project" value="InterPro"/>
</dbReference>
<dbReference type="EC" id="3.2.1.-" evidence="21"/>
<dbReference type="InterPro" id="IPR012341">
    <property type="entry name" value="6hp_glycosidase-like_sf"/>
</dbReference>
<evidence type="ECO:0000313" key="23">
    <source>
        <dbReference type="Proteomes" id="UP000267096"/>
    </source>
</evidence>
<evidence type="ECO:0000256" key="4">
    <source>
        <dbReference type="ARBA" id="ARBA00007658"/>
    </source>
</evidence>
<evidence type="ECO:0000256" key="11">
    <source>
        <dbReference type="ARBA" id="ARBA00022989"/>
    </source>
</evidence>
<gene>
    <name evidence="22" type="ORF">ASIM_LOCUS14332</name>
</gene>
<evidence type="ECO:0000256" key="13">
    <source>
        <dbReference type="ARBA" id="ARBA00023157"/>
    </source>
</evidence>
<sequence length="542" mass="61139">MAFCPSFSEDYICGIGGTYLNQPNQIAVPAIVNQGDDRRRNNDNAIADFDQVDDVKQRFNDANDAQDKPAMPAEAPRLANLRPPHYPRFKGPQNDRQREVVDAFKHAWKGYKEYAWGHDTLKPISKGYSDWFGVGLTIIDSLDTMLIMGLDHEFDEARTWVAESLTFDRPVFVNFFEMTIRVLGGLLSAFHLTNDKLFMEKANDVGTRLTAAYSSSSAVPYSDVHLQSKSAKQPSWGGESSLSEVTSVQLEFRDLSRVIKNSSFEDLSFSTSKHIHDIGCEKYDGLCPMFMNPSTGSFRDSTITMGARADSFYEYLLKQWLQTGKTIDWLRDDYNKTMQSMTERLVGVSEPNKLTFVGEILAGGVYSPKMDHLVCFVAGSLALGALNGMPKSHLGLAKKIGEGCHRMYETSTGLGPEIIYFHQQPGAKGDISIKPSDAHCLLRPEAIEAWFYLYRATGDKMYQEWGWAAFEAIKKHAWVEHGFSSVVNVKRIPVSYRDVMESFFLAETLKYLYLLLADDQSEIPLDQYVFNTEGHPLPIYDH</sequence>
<evidence type="ECO:0000256" key="5">
    <source>
        <dbReference type="ARBA" id="ARBA00022692"/>
    </source>
</evidence>
<evidence type="ECO:0000256" key="20">
    <source>
        <dbReference type="PIRSR" id="PIRSR601382-3"/>
    </source>
</evidence>
<feature type="disulfide bond" evidence="20">
    <location>
        <begin position="375"/>
        <end position="404"/>
    </location>
</feature>
<comment type="function">
    <text evidence="17">Involved in glycoprotein quality control targeting of misfolded glycoproteins for degradation. It primarily trims a single alpha-1,2-linked mannose residue from Man(9)GlcNAc(2) to produce Man(8)GlcNAc(2), but at high enzyme concentrations, as found in the ER quality control compartment (ERQC), it further trims the carbohydrates to Man(5-6)GlcNAc(2).</text>
</comment>
<dbReference type="PANTHER" id="PTHR11742">
    <property type="entry name" value="MANNOSYL-OLIGOSACCHARIDE ALPHA-1,2-MANNOSIDASE-RELATED"/>
    <property type="match status" value="1"/>
</dbReference>
<organism evidence="24">
    <name type="scientific">Anisakis simplex</name>
    <name type="common">Herring worm</name>
    <dbReference type="NCBI Taxonomy" id="6269"/>
    <lineage>
        <taxon>Eukaryota</taxon>
        <taxon>Metazoa</taxon>
        <taxon>Ecdysozoa</taxon>
        <taxon>Nematoda</taxon>
        <taxon>Chromadorea</taxon>
        <taxon>Rhabditida</taxon>
        <taxon>Spirurina</taxon>
        <taxon>Ascaridomorpha</taxon>
        <taxon>Ascaridoidea</taxon>
        <taxon>Anisakidae</taxon>
        <taxon>Anisakis</taxon>
        <taxon>Anisakis simplex complex</taxon>
    </lineage>
</organism>
<keyword evidence="14 21" id="KW-0326">Glycosidase</keyword>
<feature type="active site" description="Proton donor" evidence="18">
    <location>
        <position position="417"/>
    </location>
</feature>
<dbReference type="EMBL" id="UYRR01031706">
    <property type="protein sequence ID" value="VDK52082.1"/>
    <property type="molecule type" value="Genomic_DNA"/>
</dbReference>
<evidence type="ECO:0000256" key="16">
    <source>
        <dbReference type="ARBA" id="ARBA00048605"/>
    </source>
</evidence>
<keyword evidence="10" id="KW-0735">Signal-anchor</keyword>
<dbReference type="GO" id="GO:0034976">
    <property type="term" value="P:response to endoplasmic reticulum stress"/>
    <property type="evidence" value="ECO:0007669"/>
    <property type="project" value="UniProtKB-ARBA"/>
</dbReference>
<feature type="active site" description="Proton donor" evidence="18">
    <location>
        <position position="177"/>
    </location>
</feature>
<evidence type="ECO:0000256" key="6">
    <source>
        <dbReference type="ARBA" id="ARBA00022723"/>
    </source>
</evidence>
<dbReference type="Pfam" id="PF01532">
    <property type="entry name" value="Glyco_hydro_47"/>
    <property type="match status" value="1"/>
</dbReference>
<keyword evidence="12" id="KW-0472">Membrane</keyword>
<dbReference type="Proteomes" id="UP000267096">
    <property type="component" value="Unassembled WGS sequence"/>
</dbReference>
<feature type="binding site" evidence="19">
    <location>
        <position position="532"/>
    </location>
    <ligand>
        <name>Ca(2+)</name>
        <dbReference type="ChEBI" id="CHEBI:29108"/>
    </ligand>
</feature>
<comment type="similarity">
    <text evidence="4 21">Belongs to the glycosyl hydrolase 47 family.</text>
</comment>
<dbReference type="WBParaSite" id="ASIM_0001492201-mRNA-1">
    <property type="protein sequence ID" value="ASIM_0001492201-mRNA-1"/>
    <property type="gene ID" value="ASIM_0001492201"/>
</dbReference>
<dbReference type="OrthoDB" id="8118055at2759"/>
<dbReference type="GO" id="GO:0010498">
    <property type="term" value="P:proteasomal protein catabolic process"/>
    <property type="evidence" value="ECO:0007669"/>
    <property type="project" value="UniProtKB-ARBA"/>
</dbReference>
<keyword evidence="5" id="KW-0812">Transmembrane</keyword>
<comment type="cofactor">
    <cofactor evidence="1 19">
        <name>Ca(2+)</name>
        <dbReference type="ChEBI" id="CHEBI:29108"/>
    </cofactor>
</comment>
<keyword evidence="9 19" id="KW-0106">Calcium</keyword>
<evidence type="ECO:0000256" key="1">
    <source>
        <dbReference type="ARBA" id="ARBA00001913"/>
    </source>
</evidence>
<comment type="pathway">
    <text evidence="3">Protein modification; protein glycosylation.</text>
</comment>
<protein>
    <recommendedName>
        <fullName evidence="21">alpha-1,2-Mannosidase</fullName>
        <ecNumber evidence="21">3.2.1.-</ecNumber>
    </recommendedName>
</protein>
<evidence type="ECO:0000256" key="2">
    <source>
        <dbReference type="ARBA" id="ARBA00004648"/>
    </source>
</evidence>
<accession>A0A158PPK1</accession>
<dbReference type="PANTHER" id="PTHR11742:SF55">
    <property type="entry name" value="ENDOPLASMIC RETICULUM MANNOSYL-OLIGOSACCHARIDE 1,2-ALPHA-MANNOSIDASE"/>
    <property type="match status" value="1"/>
</dbReference>
<evidence type="ECO:0000313" key="24">
    <source>
        <dbReference type="WBParaSite" id="ASIM_0001492201-mRNA-1"/>
    </source>
</evidence>
<comment type="catalytic activity">
    <reaction evidence="15">
        <text>N(4)-(alpha-D-Man-(1-&gt;2)-alpha-D-Man-(1-&gt;2)-alpha-D-Man-(1-&gt;3)-[alpha-D-Man-(1-&gt;3)-[alpha-D-Man-(1-&gt;2)-alpha-D-Man-(1-&gt;6)]-alpha-D-Man-(1-&gt;6)]-beta-D-Man-(1-&gt;4)-beta-D-GlcNAc-(1-&gt;4)-beta-D-GlcNAc)-L-asparaginyl-[protein] (N-glucan mannose isomer 8A1,2,3B1,3) + 3 H2O = N(4)-(alpha-D-Man-(1-&gt;3)-[alpha-D-Man-(1-&gt;3)-[alpha-D-Man-(1-&gt;6)]-alpha-D-Man-(1-&gt;6)]-beta-D-Man-(1-&gt;4)-beta-D-GlcNAc-(1-&gt;4)-beta-D-GlcNAc)-L-asparaginyl-[protein] (N-glucan mannose isomer 5A1,2) + 3 beta-D-mannose</text>
        <dbReference type="Rhea" id="RHEA:56028"/>
        <dbReference type="Rhea" id="RHEA-COMP:14358"/>
        <dbReference type="Rhea" id="RHEA-COMP:14367"/>
        <dbReference type="ChEBI" id="CHEBI:15377"/>
        <dbReference type="ChEBI" id="CHEBI:28563"/>
        <dbReference type="ChEBI" id="CHEBI:59087"/>
        <dbReference type="ChEBI" id="CHEBI:60628"/>
        <dbReference type="EC" id="3.2.1.113"/>
    </reaction>
</comment>
<keyword evidence="11" id="KW-1133">Transmembrane helix</keyword>
<keyword evidence="13 20" id="KW-1015">Disulfide bond</keyword>
<reference evidence="22 23" key="2">
    <citation type="submission" date="2018-11" db="EMBL/GenBank/DDBJ databases">
        <authorList>
            <consortium name="Pathogen Informatics"/>
        </authorList>
    </citation>
    <scope>NUCLEOTIDE SEQUENCE [LARGE SCALE GENOMIC DNA]</scope>
</reference>
<name>A0A158PPK1_ANISI</name>
<evidence type="ECO:0000256" key="19">
    <source>
        <dbReference type="PIRSR" id="PIRSR601382-2"/>
    </source>
</evidence>
<reference evidence="24" key="1">
    <citation type="submission" date="2016-04" db="UniProtKB">
        <authorList>
            <consortium name="WormBaseParasite"/>
        </authorList>
    </citation>
    <scope>IDENTIFICATION</scope>
</reference>
<dbReference type="PRINTS" id="PR00747">
    <property type="entry name" value="GLYHDRLASE47"/>
</dbReference>
<feature type="active site" evidence="18">
    <location>
        <position position="310"/>
    </location>
</feature>
<evidence type="ECO:0000256" key="8">
    <source>
        <dbReference type="ARBA" id="ARBA00022824"/>
    </source>
</evidence>
<evidence type="ECO:0000256" key="12">
    <source>
        <dbReference type="ARBA" id="ARBA00023136"/>
    </source>
</evidence>
<evidence type="ECO:0000256" key="7">
    <source>
        <dbReference type="ARBA" id="ARBA00022801"/>
    </source>
</evidence>
<dbReference type="InterPro" id="IPR050749">
    <property type="entry name" value="Glycosyl_Hydrolase_47"/>
</dbReference>
<dbReference type="Gene3D" id="1.50.10.10">
    <property type="match status" value="1"/>
</dbReference>
<keyword evidence="7 21" id="KW-0378">Hydrolase</keyword>
<evidence type="ECO:0000256" key="17">
    <source>
        <dbReference type="ARBA" id="ARBA00053655"/>
    </source>
</evidence>